<dbReference type="AlphaFoldDB" id="A0A835MNY4"/>
<reference evidence="1 2" key="1">
    <citation type="submission" date="2020-10" db="EMBL/GenBank/DDBJ databases">
        <title>Plant Genome Project.</title>
        <authorList>
            <person name="Zhang R.-G."/>
        </authorList>
    </citation>
    <scope>NUCLEOTIDE SEQUENCE [LARGE SCALE GENOMIC DNA]</scope>
    <source>
        <strain evidence="1">FAFU-HL-1</strain>
        <tissue evidence="1">Leaf</tissue>
    </source>
</reference>
<comment type="caution">
    <text evidence="1">The sequence shown here is derived from an EMBL/GenBank/DDBJ whole genome shotgun (WGS) entry which is preliminary data.</text>
</comment>
<gene>
    <name evidence="1" type="ORF">SADUNF_Sadunf16G0003800</name>
</gene>
<sequence>MAFYGQQRFDLLPYNGGMECHQVHYANHKPITSMDDMRSSKHCNPKHDYYHLRLRPQYADRATNPMSTPTGAKLHSLFHAIGHSWEDTIVWKGRFQQIHHCLCMELGKDYPYSNMVWSNLTANTSLQWAKLRWGSLLPWASMKFKGRRGYTNLIIKHILATTMTNSQTKRHLEAKLILATVVYFIWFERNNRLFNQVHKSAATLAKEIYQLIRLHLATIKINPPLTADTKAR</sequence>
<organism evidence="1 2">
    <name type="scientific">Salix dunnii</name>
    <dbReference type="NCBI Taxonomy" id="1413687"/>
    <lineage>
        <taxon>Eukaryota</taxon>
        <taxon>Viridiplantae</taxon>
        <taxon>Streptophyta</taxon>
        <taxon>Embryophyta</taxon>
        <taxon>Tracheophyta</taxon>
        <taxon>Spermatophyta</taxon>
        <taxon>Magnoliopsida</taxon>
        <taxon>eudicotyledons</taxon>
        <taxon>Gunneridae</taxon>
        <taxon>Pentapetalae</taxon>
        <taxon>rosids</taxon>
        <taxon>fabids</taxon>
        <taxon>Malpighiales</taxon>
        <taxon>Salicaceae</taxon>
        <taxon>Saliceae</taxon>
        <taxon>Salix</taxon>
    </lineage>
</organism>
<dbReference type="EMBL" id="JADGMS010000016">
    <property type="protein sequence ID" value="KAF9664298.1"/>
    <property type="molecule type" value="Genomic_DNA"/>
</dbReference>
<evidence type="ECO:0008006" key="3">
    <source>
        <dbReference type="Google" id="ProtNLM"/>
    </source>
</evidence>
<evidence type="ECO:0000313" key="2">
    <source>
        <dbReference type="Proteomes" id="UP000657918"/>
    </source>
</evidence>
<name>A0A835MNY4_9ROSI</name>
<protein>
    <recommendedName>
        <fullName evidence="3">Reverse transcriptase zinc-binding domain-containing protein</fullName>
    </recommendedName>
</protein>
<proteinExistence type="predicted"/>
<dbReference type="OrthoDB" id="1748960at2759"/>
<accession>A0A835MNY4</accession>
<keyword evidence="2" id="KW-1185">Reference proteome</keyword>
<dbReference type="Proteomes" id="UP000657918">
    <property type="component" value="Chromosome 16"/>
</dbReference>
<evidence type="ECO:0000313" key="1">
    <source>
        <dbReference type="EMBL" id="KAF9664298.1"/>
    </source>
</evidence>